<dbReference type="Pfam" id="PF04043">
    <property type="entry name" value="PMEI"/>
    <property type="match status" value="1"/>
</dbReference>
<dbReference type="SUPFAM" id="SSF101148">
    <property type="entry name" value="Plant invertase/pectin methylesterase inhibitor"/>
    <property type="match status" value="1"/>
</dbReference>
<dbReference type="PANTHER" id="PTHR31080:SF87">
    <property type="entry name" value="PECTINESTERASE INHIBITOR 7"/>
    <property type="match status" value="1"/>
</dbReference>
<feature type="domain" description="Pectinesterase inhibitor" evidence="8">
    <location>
        <begin position="32"/>
        <end position="197"/>
    </location>
</feature>
<keyword evidence="3 7" id="KW-0732">Signal</keyword>
<feature type="signal peptide" evidence="7">
    <location>
        <begin position="1"/>
        <end position="23"/>
    </location>
</feature>
<evidence type="ECO:0000256" key="3">
    <source>
        <dbReference type="ARBA" id="ARBA00022729"/>
    </source>
</evidence>
<dbReference type="SMART" id="SM00856">
    <property type="entry name" value="PMEI"/>
    <property type="match status" value="1"/>
</dbReference>
<evidence type="ECO:0000313" key="10">
    <source>
        <dbReference type="Proteomes" id="UP001140949"/>
    </source>
</evidence>
<feature type="chain" id="PRO_5043466780" evidence="7">
    <location>
        <begin position="24"/>
        <end position="206"/>
    </location>
</feature>
<feature type="region of interest" description="Disordered" evidence="6">
    <location>
        <begin position="88"/>
        <end position="107"/>
    </location>
</feature>
<evidence type="ECO:0000256" key="7">
    <source>
        <dbReference type="SAM" id="SignalP"/>
    </source>
</evidence>
<dbReference type="Gene3D" id="1.20.140.40">
    <property type="entry name" value="Invertase/pectin methylesterase inhibitor family protein"/>
    <property type="match status" value="1"/>
</dbReference>
<dbReference type="PANTHER" id="PTHR31080">
    <property type="entry name" value="PECTINESTERASE INHIBITOR-LIKE"/>
    <property type="match status" value="1"/>
</dbReference>
<dbReference type="FunFam" id="1.20.140.40:FF:000006">
    <property type="entry name" value="Pectinesterase inhibitor 3"/>
    <property type="match status" value="1"/>
</dbReference>
<evidence type="ECO:0000259" key="8">
    <source>
        <dbReference type="SMART" id="SM00856"/>
    </source>
</evidence>
<dbReference type="EMBL" id="JANAVB010034618">
    <property type="protein sequence ID" value="KAJ6806337.1"/>
    <property type="molecule type" value="Genomic_DNA"/>
</dbReference>
<dbReference type="NCBIfam" id="TIGR01614">
    <property type="entry name" value="PME_inhib"/>
    <property type="match status" value="1"/>
</dbReference>
<organism evidence="9 10">
    <name type="scientific">Iris pallida</name>
    <name type="common">Sweet iris</name>
    <dbReference type="NCBI Taxonomy" id="29817"/>
    <lineage>
        <taxon>Eukaryota</taxon>
        <taxon>Viridiplantae</taxon>
        <taxon>Streptophyta</taxon>
        <taxon>Embryophyta</taxon>
        <taxon>Tracheophyta</taxon>
        <taxon>Spermatophyta</taxon>
        <taxon>Magnoliopsida</taxon>
        <taxon>Liliopsida</taxon>
        <taxon>Asparagales</taxon>
        <taxon>Iridaceae</taxon>
        <taxon>Iridoideae</taxon>
        <taxon>Irideae</taxon>
        <taxon>Iris</taxon>
    </lineage>
</organism>
<gene>
    <name evidence="9" type="ORF">M6B38_175045</name>
</gene>
<dbReference type="GO" id="GO:0004857">
    <property type="term" value="F:enzyme inhibitor activity"/>
    <property type="evidence" value="ECO:0007669"/>
    <property type="project" value="InterPro"/>
</dbReference>
<comment type="caution">
    <text evidence="9">The sequence shown here is derived from an EMBL/GenBank/DDBJ whole genome shotgun (WGS) entry which is preliminary data.</text>
</comment>
<reference evidence="9" key="1">
    <citation type="journal article" date="2023" name="GigaByte">
        <title>Genome assembly of the bearded iris, Iris pallida Lam.</title>
        <authorList>
            <person name="Bruccoleri R.E."/>
            <person name="Oakeley E.J."/>
            <person name="Faust A.M.E."/>
            <person name="Altorfer M."/>
            <person name="Dessus-Babus S."/>
            <person name="Burckhardt D."/>
            <person name="Oertli M."/>
            <person name="Naumann U."/>
            <person name="Petersen F."/>
            <person name="Wong J."/>
        </authorList>
    </citation>
    <scope>NUCLEOTIDE SEQUENCE</scope>
    <source>
        <strain evidence="9">GSM-AAB239-AS_SAM_17_03QT</strain>
    </source>
</reference>
<name>A0AAX6EQ55_IRIPA</name>
<comment type="subcellular location">
    <subcellularLocation>
        <location evidence="1">Secreted</location>
        <location evidence="1">Extracellular space</location>
    </subcellularLocation>
</comment>
<dbReference type="AlphaFoldDB" id="A0AAX6EQ55"/>
<evidence type="ECO:0000256" key="6">
    <source>
        <dbReference type="SAM" id="MobiDB-lite"/>
    </source>
</evidence>
<evidence type="ECO:0000256" key="4">
    <source>
        <dbReference type="ARBA" id="ARBA00023157"/>
    </source>
</evidence>
<dbReference type="CDD" id="cd15798">
    <property type="entry name" value="PMEI-like_3"/>
    <property type="match status" value="1"/>
</dbReference>
<sequence>MEATPTTLFLFSLLFFIPTLSSAGEHHSAAPSAGDFIRASCRSTRYPSLCEECLAAYAEAVRHSPRSLAHAALSVSADRARAASSFVGRLSAPPGGRSAHSGRRGGGAVRDCLDTLADSVDRLRRSDREMRRMGRRGTRSFEWHLSNVQTWVSAALTDESTCLDSLSEDSSGASGARAEIRKRIVDVARVTSNALALVNRLQGRPN</sequence>
<keyword evidence="10" id="KW-1185">Reference proteome</keyword>
<dbReference type="InterPro" id="IPR006501">
    <property type="entry name" value="Pectinesterase_inhib_dom"/>
</dbReference>
<dbReference type="GO" id="GO:0005576">
    <property type="term" value="C:extracellular region"/>
    <property type="evidence" value="ECO:0007669"/>
    <property type="project" value="UniProtKB-SubCell"/>
</dbReference>
<dbReference type="InterPro" id="IPR051955">
    <property type="entry name" value="PME_Inhibitor"/>
</dbReference>
<accession>A0AAX6EQ55</accession>
<evidence type="ECO:0000313" key="9">
    <source>
        <dbReference type="EMBL" id="KAJ6806337.1"/>
    </source>
</evidence>
<evidence type="ECO:0000256" key="1">
    <source>
        <dbReference type="ARBA" id="ARBA00004239"/>
    </source>
</evidence>
<evidence type="ECO:0000256" key="5">
    <source>
        <dbReference type="ARBA" id="ARBA00038471"/>
    </source>
</evidence>
<protein>
    <submittedName>
        <fullName evidence="9">Ripening-related protein</fullName>
    </submittedName>
</protein>
<dbReference type="Proteomes" id="UP001140949">
    <property type="component" value="Unassembled WGS sequence"/>
</dbReference>
<proteinExistence type="inferred from homology"/>
<reference evidence="9" key="2">
    <citation type="submission" date="2023-04" db="EMBL/GenBank/DDBJ databases">
        <authorList>
            <person name="Bruccoleri R.E."/>
            <person name="Oakeley E.J."/>
            <person name="Faust A.-M."/>
            <person name="Dessus-Babus S."/>
            <person name="Altorfer M."/>
            <person name="Burckhardt D."/>
            <person name="Oertli M."/>
            <person name="Naumann U."/>
            <person name="Petersen F."/>
            <person name="Wong J."/>
        </authorList>
    </citation>
    <scope>NUCLEOTIDE SEQUENCE</scope>
    <source>
        <strain evidence="9">GSM-AAB239-AS_SAM_17_03QT</strain>
        <tissue evidence="9">Leaf</tissue>
    </source>
</reference>
<dbReference type="InterPro" id="IPR035513">
    <property type="entry name" value="Invertase/methylesterase_inhib"/>
</dbReference>
<keyword evidence="2" id="KW-0964">Secreted</keyword>
<comment type="similarity">
    <text evidence="5">Belongs to the PMEI family.</text>
</comment>
<evidence type="ECO:0000256" key="2">
    <source>
        <dbReference type="ARBA" id="ARBA00022525"/>
    </source>
</evidence>
<keyword evidence="4" id="KW-1015">Disulfide bond</keyword>